<evidence type="ECO:0000256" key="5">
    <source>
        <dbReference type="ARBA" id="ARBA00022737"/>
    </source>
</evidence>
<accession>A0A673ASX8</accession>
<evidence type="ECO:0000256" key="10">
    <source>
        <dbReference type="ARBA" id="ARBA00023163"/>
    </source>
</evidence>
<evidence type="ECO:0000259" key="14">
    <source>
        <dbReference type="PROSITE" id="PS50157"/>
    </source>
</evidence>
<dbReference type="GO" id="GO:0008270">
    <property type="term" value="F:zinc ion binding"/>
    <property type="evidence" value="ECO:0007669"/>
    <property type="project" value="UniProtKB-KW"/>
</dbReference>
<dbReference type="AlphaFoldDB" id="A0A673ASX8"/>
<dbReference type="GO" id="GO:0000978">
    <property type="term" value="F:RNA polymerase II cis-regulatory region sequence-specific DNA binding"/>
    <property type="evidence" value="ECO:0007669"/>
    <property type="project" value="TreeGrafter"/>
</dbReference>
<dbReference type="PROSITE" id="PS50157">
    <property type="entry name" value="ZINC_FINGER_C2H2_2"/>
    <property type="match status" value="6"/>
</dbReference>
<feature type="domain" description="C2H2-type" evidence="14">
    <location>
        <begin position="54"/>
        <end position="81"/>
    </location>
</feature>
<keyword evidence="11" id="KW-0539">Nucleus</keyword>
<dbReference type="FunFam" id="3.30.160.60:FF:001134">
    <property type="entry name" value="Zinc finger protein 70"/>
    <property type="match status" value="1"/>
</dbReference>
<reference evidence="15" key="2">
    <citation type="submission" date="2025-09" db="UniProtKB">
        <authorList>
            <consortium name="Ensembl"/>
        </authorList>
    </citation>
    <scope>IDENTIFICATION</scope>
</reference>
<dbReference type="Ensembl" id="ENSSORT00005033681.1">
    <property type="protein sequence ID" value="ENSSORP00005032780.1"/>
    <property type="gene ID" value="ENSSORG00005015558.1"/>
</dbReference>
<keyword evidence="7" id="KW-0862">Zinc</keyword>
<protein>
    <recommendedName>
        <fullName evidence="12">Zinc finger protein 865</fullName>
    </recommendedName>
</protein>
<dbReference type="GO" id="GO:0005634">
    <property type="term" value="C:nucleus"/>
    <property type="evidence" value="ECO:0007669"/>
    <property type="project" value="UniProtKB-SubCell"/>
</dbReference>
<keyword evidence="10" id="KW-0804">Transcription</keyword>
<feature type="domain" description="C2H2-type" evidence="14">
    <location>
        <begin position="110"/>
        <end position="137"/>
    </location>
</feature>
<comment type="subcellular location">
    <subcellularLocation>
        <location evidence="2">Nucleus</location>
    </subcellularLocation>
</comment>
<keyword evidence="8" id="KW-0805">Transcription regulation</keyword>
<dbReference type="PROSITE" id="PS00028">
    <property type="entry name" value="ZINC_FINGER_C2H2_1"/>
    <property type="match status" value="6"/>
</dbReference>
<dbReference type="Proteomes" id="UP000472271">
    <property type="component" value="Unassembled WGS sequence"/>
</dbReference>
<evidence type="ECO:0000256" key="8">
    <source>
        <dbReference type="ARBA" id="ARBA00023015"/>
    </source>
</evidence>
<feature type="domain" description="C2H2-type" evidence="14">
    <location>
        <begin position="138"/>
        <end position="166"/>
    </location>
</feature>
<feature type="domain" description="C2H2-type" evidence="14">
    <location>
        <begin position="195"/>
        <end position="222"/>
    </location>
</feature>
<keyword evidence="6 13" id="KW-0863">Zinc-finger</keyword>
<evidence type="ECO:0000256" key="2">
    <source>
        <dbReference type="ARBA" id="ARBA00004123"/>
    </source>
</evidence>
<dbReference type="FunFam" id="3.30.160.60:FF:000624">
    <property type="entry name" value="zinc finger protein 697"/>
    <property type="match status" value="1"/>
</dbReference>
<evidence type="ECO:0000313" key="15">
    <source>
        <dbReference type="Ensembl" id="ENSSORP00005032780.1"/>
    </source>
</evidence>
<evidence type="ECO:0000256" key="12">
    <source>
        <dbReference type="ARBA" id="ARBA00068876"/>
    </source>
</evidence>
<dbReference type="PANTHER" id="PTHR23226">
    <property type="entry name" value="ZINC FINGER AND SCAN DOMAIN-CONTAINING"/>
    <property type="match status" value="1"/>
</dbReference>
<dbReference type="PANTHER" id="PTHR23226:SF416">
    <property type="entry name" value="FI01424P"/>
    <property type="match status" value="1"/>
</dbReference>
<feature type="domain" description="C2H2-type" evidence="14">
    <location>
        <begin position="167"/>
        <end position="194"/>
    </location>
</feature>
<evidence type="ECO:0000256" key="4">
    <source>
        <dbReference type="ARBA" id="ARBA00022723"/>
    </source>
</evidence>
<comment type="function">
    <text evidence="1">May be involved in transcriptional regulation.</text>
</comment>
<reference evidence="15" key="1">
    <citation type="submission" date="2025-08" db="UniProtKB">
        <authorList>
            <consortium name="Ensembl"/>
        </authorList>
    </citation>
    <scope>IDENTIFICATION</scope>
</reference>
<name>A0A673ASX8_9TELE</name>
<evidence type="ECO:0000256" key="7">
    <source>
        <dbReference type="ARBA" id="ARBA00022833"/>
    </source>
</evidence>
<keyword evidence="9" id="KW-0238">DNA-binding</keyword>
<dbReference type="Gene3D" id="3.30.160.60">
    <property type="entry name" value="Classic Zinc Finger"/>
    <property type="match status" value="6"/>
</dbReference>
<comment type="similarity">
    <text evidence="3">Belongs to the krueppel C2H2-type zinc-finger protein family.</text>
</comment>
<keyword evidence="5" id="KW-0677">Repeat</keyword>
<feature type="domain" description="C2H2-type" evidence="14">
    <location>
        <begin position="82"/>
        <end position="109"/>
    </location>
</feature>
<dbReference type="InterPro" id="IPR036236">
    <property type="entry name" value="Znf_C2H2_sf"/>
</dbReference>
<dbReference type="GO" id="GO:0000981">
    <property type="term" value="F:DNA-binding transcription factor activity, RNA polymerase II-specific"/>
    <property type="evidence" value="ECO:0007669"/>
    <property type="project" value="TreeGrafter"/>
</dbReference>
<sequence length="292" mass="34115">MTARLKTWGTVTKSGRQAAGTKRQSVYPRVQLNRWRSGLAEHLTLHTQNREKPFSCSVCQKRFTHKSNLRRHLTIHTGLKLFSCEICDAKFTQKSHIRNHMVRHAKVKPFSCSVCHKTFTREIHVKAHMIAHSGKELFHCSICGAGFPQRTSVRDHMMSSHTENRPFKCSHCPKAFKRQPHLERHEAIHTGHQPFSCSVCWQKFTQKAHLNRHMLRHTEKKIYSCSICHKNFTRKPQIHTGLDLVFMGRHHHMWPLLRVEPGSTHAVLPGFRFTNRSTRVFLVLKYKWNLAV</sequence>
<evidence type="ECO:0000313" key="16">
    <source>
        <dbReference type="Proteomes" id="UP000472271"/>
    </source>
</evidence>
<dbReference type="InterPro" id="IPR013087">
    <property type="entry name" value="Znf_C2H2_type"/>
</dbReference>
<evidence type="ECO:0000256" key="11">
    <source>
        <dbReference type="ARBA" id="ARBA00023242"/>
    </source>
</evidence>
<evidence type="ECO:0000256" key="6">
    <source>
        <dbReference type="ARBA" id="ARBA00022771"/>
    </source>
</evidence>
<dbReference type="SMART" id="SM00355">
    <property type="entry name" value="ZnF_C2H2"/>
    <property type="match status" value="6"/>
</dbReference>
<evidence type="ECO:0000256" key="1">
    <source>
        <dbReference type="ARBA" id="ARBA00003767"/>
    </source>
</evidence>
<dbReference type="FunFam" id="3.30.160.60:FF:000446">
    <property type="entry name" value="Zinc finger protein"/>
    <property type="match status" value="1"/>
</dbReference>
<keyword evidence="16" id="KW-1185">Reference proteome</keyword>
<dbReference type="FunFam" id="3.30.160.60:FF:000100">
    <property type="entry name" value="Zinc finger 45-like"/>
    <property type="match status" value="1"/>
</dbReference>
<keyword evidence="4" id="KW-0479">Metal-binding</keyword>
<evidence type="ECO:0000256" key="9">
    <source>
        <dbReference type="ARBA" id="ARBA00023125"/>
    </source>
</evidence>
<evidence type="ECO:0000256" key="3">
    <source>
        <dbReference type="ARBA" id="ARBA00006991"/>
    </source>
</evidence>
<dbReference type="SUPFAM" id="SSF57667">
    <property type="entry name" value="beta-beta-alpha zinc fingers"/>
    <property type="match status" value="3"/>
</dbReference>
<proteinExistence type="inferred from homology"/>
<dbReference type="FunFam" id="3.30.160.60:FF:000145">
    <property type="entry name" value="Zinc finger protein 574"/>
    <property type="match status" value="1"/>
</dbReference>
<evidence type="ECO:0000256" key="13">
    <source>
        <dbReference type="PROSITE-ProRule" id="PRU00042"/>
    </source>
</evidence>
<dbReference type="Pfam" id="PF00096">
    <property type="entry name" value="zf-C2H2"/>
    <property type="match status" value="6"/>
</dbReference>
<organism evidence="15 16">
    <name type="scientific">Sphaeramia orbicularis</name>
    <name type="common">orbiculate cardinalfish</name>
    <dbReference type="NCBI Taxonomy" id="375764"/>
    <lineage>
        <taxon>Eukaryota</taxon>
        <taxon>Metazoa</taxon>
        <taxon>Chordata</taxon>
        <taxon>Craniata</taxon>
        <taxon>Vertebrata</taxon>
        <taxon>Euteleostomi</taxon>
        <taxon>Actinopterygii</taxon>
        <taxon>Neopterygii</taxon>
        <taxon>Teleostei</taxon>
        <taxon>Neoteleostei</taxon>
        <taxon>Acanthomorphata</taxon>
        <taxon>Gobiaria</taxon>
        <taxon>Kurtiformes</taxon>
        <taxon>Apogonoidei</taxon>
        <taxon>Apogonidae</taxon>
        <taxon>Apogoninae</taxon>
        <taxon>Sphaeramia</taxon>
    </lineage>
</organism>